<dbReference type="InterPro" id="IPR047952">
    <property type="entry name" value="Transpos_IS4"/>
</dbReference>
<evidence type="ECO:0000259" key="5">
    <source>
        <dbReference type="Pfam" id="PF01609"/>
    </source>
</evidence>
<organism evidence="6 7">
    <name type="scientific">Anaerobacillus isosaccharinicus</name>
    <dbReference type="NCBI Taxonomy" id="1532552"/>
    <lineage>
        <taxon>Bacteria</taxon>
        <taxon>Bacillati</taxon>
        <taxon>Bacillota</taxon>
        <taxon>Bacilli</taxon>
        <taxon>Bacillales</taxon>
        <taxon>Bacillaceae</taxon>
        <taxon>Anaerobacillus</taxon>
    </lineage>
</organism>
<keyword evidence="2" id="KW-0815">Transposition</keyword>
<name>A0A7S7L690_9BACI</name>
<evidence type="ECO:0000313" key="7">
    <source>
        <dbReference type="Proteomes" id="UP000180175"/>
    </source>
</evidence>
<reference evidence="6 7" key="2">
    <citation type="journal article" date="2019" name="Int. J. Syst. Evol. Microbiol.">
        <title>Anaerobacillus isosaccharinicus sp. nov., an alkaliphilic bacterium which degrades isosaccharinic acid.</title>
        <authorList>
            <person name="Bassil N.M."/>
            <person name="Lloyd J.R."/>
        </authorList>
    </citation>
    <scope>NUCLEOTIDE SEQUENCE [LARGE SCALE GENOMIC DNA]</scope>
    <source>
        <strain evidence="6 7">NB2006</strain>
    </source>
</reference>
<reference evidence="6 7" key="1">
    <citation type="journal article" date="2017" name="Genome Announc.">
        <title>Draft Genome Sequences of Four Alkaliphilic Bacteria Belonging to the Anaerobacillus Genus.</title>
        <authorList>
            <person name="Bassil N.M."/>
            <person name="Lloyd J.R."/>
        </authorList>
    </citation>
    <scope>NUCLEOTIDE SEQUENCE [LARGE SCALE GENOMIC DNA]</scope>
    <source>
        <strain evidence="6 7">NB2006</strain>
    </source>
</reference>
<dbReference type="GO" id="GO:0006313">
    <property type="term" value="P:DNA transposition"/>
    <property type="evidence" value="ECO:0007669"/>
    <property type="project" value="InterPro"/>
</dbReference>
<evidence type="ECO:0000256" key="4">
    <source>
        <dbReference type="ARBA" id="ARBA00023172"/>
    </source>
</evidence>
<evidence type="ECO:0000256" key="3">
    <source>
        <dbReference type="ARBA" id="ARBA00023125"/>
    </source>
</evidence>
<evidence type="ECO:0000256" key="1">
    <source>
        <dbReference type="ARBA" id="ARBA00010075"/>
    </source>
</evidence>
<evidence type="ECO:0000256" key="2">
    <source>
        <dbReference type="ARBA" id="ARBA00022578"/>
    </source>
</evidence>
<dbReference type="Pfam" id="PF01609">
    <property type="entry name" value="DDE_Tnp_1"/>
    <property type="match status" value="1"/>
</dbReference>
<keyword evidence="7" id="KW-1185">Reference proteome</keyword>
<dbReference type="NCBIfam" id="NF033592">
    <property type="entry name" value="transpos_IS4_1"/>
    <property type="match status" value="1"/>
</dbReference>
<protein>
    <submittedName>
        <fullName evidence="6">IS4 family transposase</fullName>
    </submittedName>
</protein>
<gene>
    <name evidence="6" type="ORF">AWH56_020955</name>
</gene>
<feature type="domain" description="Transposase IS4-like" evidence="5">
    <location>
        <begin position="124"/>
        <end position="330"/>
    </location>
</feature>
<dbReference type="GO" id="GO:0004803">
    <property type="term" value="F:transposase activity"/>
    <property type="evidence" value="ECO:0007669"/>
    <property type="project" value="InterPro"/>
</dbReference>
<comment type="similarity">
    <text evidence="1">Belongs to the transposase 11 family.</text>
</comment>
<dbReference type="EMBL" id="CP063356">
    <property type="protein sequence ID" value="QOY35145.1"/>
    <property type="molecule type" value="Genomic_DNA"/>
</dbReference>
<evidence type="ECO:0000313" key="6">
    <source>
        <dbReference type="EMBL" id="QOY35145.1"/>
    </source>
</evidence>
<dbReference type="PANTHER" id="PTHR33258">
    <property type="entry name" value="TRANSPOSASE INSL FOR INSERTION SEQUENCE ELEMENT IS186A-RELATED"/>
    <property type="match status" value="1"/>
</dbReference>
<dbReference type="GO" id="GO:0003677">
    <property type="term" value="F:DNA binding"/>
    <property type="evidence" value="ECO:0007669"/>
    <property type="project" value="UniProtKB-KW"/>
</dbReference>
<keyword evidence="4" id="KW-0233">DNA recombination</keyword>
<dbReference type="Proteomes" id="UP000180175">
    <property type="component" value="Chromosome"/>
</dbReference>
<proteinExistence type="inferred from homology"/>
<dbReference type="AlphaFoldDB" id="A0A7S7L690"/>
<dbReference type="Gene3D" id="3.90.350.10">
    <property type="entry name" value="Transposase Inhibitor Protein From Tn5, Chain A, domain 1"/>
    <property type="match status" value="1"/>
</dbReference>
<dbReference type="InterPro" id="IPR012337">
    <property type="entry name" value="RNaseH-like_sf"/>
</dbReference>
<dbReference type="KEGG" id="aia:AWH56_020955"/>
<dbReference type="SUPFAM" id="SSF53098">
    <property type="entry name" value="Ribonuclease H-like"/>
    <property type="match status" value="1"/>
</dbReference>
<accession>A0A7S7L690</accession>
<dbReference type="PANTHER" id="PTHR33258:SF1">
    <property type="entry name" value="TRANSPOSASE INSL FOR INSERTION SEQUENCE ELEMENT IS186A-RELATED"/>
    <property type="match status" value="1"/>
</dbReference>
<dbReference type="InterPro" id="IPR002559">
    <property type="entry name" value="Transposase_11"/>
</dbReference>
<keyword evidence="3" id="KW-0238">DNA-binding</keyword>
<dbReference type="RefSeq" id="WP_182080863.1">
    <property type="nucleotide sequence ID" value="NZ_CP063356.2"/>
</dbReference>
<sequence length="413" mass="48071">MNNDSISNQNVLSKCLSLLTFDSFSFAFLDWGVKKLTTPNLMRICVASQLGKWESYAEIEEQIRARKDSKTLFGVSEISGSQISRRMNSLPSTFAQRLFLMIAKKLHDATKLKSGHPKFGKLHVIDGSSLHLGPTFGKWAYVTQNRNQVKFHTRLVVASPDEAFPDKVIPSTGNVDEREVVMELVTDPEATYLFDRGYVDYGKMDEWLDKGIFFAMRINDQNKANILETYDTTSEKVIYDARVVLGTKQTQMRNPVRLVEFKDEEGRLYRIVTNRWDLSADEVAELYRNRWVIELFFKWLKQHLRVVKLQSTKPQGIWNQIFFAMTAYCLALYVQIMEQTKKSTWRVLELLRIYSERSWETFWKVLHRKPQRASKGRKKSHLPRSPEMLNDGGVAYVKPVGERRSKIAKYLKR</sequence>